<dbReference type="Proteomes" id="UP000002439">
    <property type="component" value="Chromosome"/>
</dbReference>
<sequence>MRRRTFLTLAVLVSLSASLGLLTALIRKGPSEEWKFKISEVASDLEVPWSIAPLGGGRYLVTERPGRLVLISPSGKKLVASFDVANVGEAGLLGLALHPEFPKKSWVYLYASYFAEGGHIRNRVIRGRLDGSTFKLKEVKTLIDGIPGAYIHNGGRIRFGPDGMLYITTGDAADPRLAQDLSSLAGKILRVDEEGRPPADNPFPNSPIWSYGHRNPQGIDWHRASGVMVATEHGPVGHDEVNIILKGGNYGWPLATGKAGRGEFVDPVIDTGSETWAPSGASFVHGDMFPGLRGWLLIACLRGSMLAAVNFGDNMEVRKISTFFKNVFGRLRDVVIDDDGGILISTSNRDGRGSLRAGDDKILKIVSEQHT</sequence>
<dbReference type="PDBsum" id="3A9H"/>
<organism evidence="2 3">
    <name type="scientific">Pyrobaculum aerophilum (strain ATCC 51768 / DSM 7523 / JCM 9630 / CIP 104966 / NBRC 100827 / IM2)</name>
    <dbReference type="NCBI Taxonomy" id="178306"/>
    <lineage>
        <taxon>Archaea</taxon>
        <taxon>Thermoproteota</taxon>
        <taxon>Thermoprotei</taxon>
        <taxon>Thermoproteales</taxon>
        <taxon>Thermoproteaceae</taxon>
        <taxon>Pyrobaculum</taxon>
    </lineage>
</organism>
<feature type="domain" description="Glucose/Sorbosone dehydrogenase" evidence="1">
    <location>
        <begin position="45"/>
        <end position="352"/>
    </location>
</feature>
<reference evidence="2 3" key="1">
    <citation type="journal article" date="2002" name="Proc. Natl. Acad. Sci. U.S.A.">
        <title>Genome sequence of the hyperthermophilic crenarchaeon Pyrobaculum aerophilum.</title>
        <authorList>
            <person name="Fitz-Gibbon S.T."/>
            <person name="Ladner H."/>
            <person name="Kim U.J."/>
            <person name="Stetter K.O."/>
            <person name="Simon M.I."/>
            <person name="Miller J.H."/>
        </authorList>
    </citation>
    <scope>NUCLEOTIDE SEQUENCE [LARGE SCALE GENOMIC DNA]</scope>
    <source>
        <strain evidence="3">ATCC 51768 / DSM 7523 / JCM 9630 / CIP 104966 / NBRC 100827 / IM2</strain>
    </source>
</reference>
<dbReference type="Pfam" id="PF07995">
    <property type="entry name" value="GSDH"/>
    <property type="match status" value="1"/>
</dbReference>
<dbReference type="PDB" id="3A9G">
    <property type="method" value="X-ray"/>
    <property type="resolution" value="2.39 A"/>
    <property type="chains" value="A=18-371"/>
</dbReference>
<dbReference type="SMR" id="Q8ZUN8"/>
<dbReference type="GeneID" id="1463529"/>
<evidence type="ECO:0000259" key="1">
    <source>
        <dbReference type="Pfam" id="PF07995"/>
    </source>
</evidence>
<feature type="binding site" evidence="4 5">
    <location>
        <position position="240"/>
    </location>
    <ligand>
        <name>Ca(2+)</name>
        <dbReference type="ChEBI" id="CHEBI:29108"/>
    </ligand>
</feature>
<dbReference type="Gene3D" id="2.120.10.30">
    <property type="entry name" value="TolB, C-terminal domain"/>
    <property type="match status" value="1"/>
</dbReference>
<accession>Q8ZUN8</accession>
<dbReference type="EvolutionaryTrace" id="Q8ZUN8"/>
<dbReference type="InterPro" id="IPR011042">
    <property type="entry name" value="6-blade_b-propeller_TolB-like"/>
</dbReference>
<gene>
    <name evidence="2" type="ordered locus">PAE2689</name>
</gene>
<reference evidence="4 5" key="2">
    <citation type="journal article" date="2010" name="Arch. Biochem. Biophys.">
        <title>Catalytic properties and crystal structure of quinoprotein aldose sugar dehydrogenase from hyperthermophilic archaeon Pyrobaculum aerophilum.</title>
        <authorList>
            <person name="Sakuraba H."/>
            <person name="Yokono K."/>
            <person name="Yoneda K."/>
            <person name="Watanabe A."/>
            <person name="Asada Y."/>
            <person name="Satomura T."/>
            <person name="Yabutani T."/>
            <person name="Motonaka J."/>
            <person name="Ohshima T."/>
        </authorList>
    </citation>
    <scope>X-RAY CRYSTALLOGRAPHY (2.39 ANGSTROMS) OF 18-371 IN COMPLEX WITH CA(2+) AND PYRROLOQUINOLINE QUINONE</scope>
</reference>
<feature type="binding site" evidence="5">
    <location>
        <position position="302"/>
    </location>
    <ligand>
        <name>pyrroloquinoline quinone</name>
        <dbReference type="ChEBI" id="CHEBI:58442"/>
    </ligand>
</feature>
<dbReference type="SUPFAM" id="SSF50952">
    <property type="entry name" value="Soluble quinoprotein glucose dehydrogenase"/>
    <property type="match status" value="1"/>
</dbReference>
<dbReference type="PANTHER" id="PTHR19328">
    <property type="entry name" value="HEDGEHOG-INTERACTING PROTEIN"/>
    <property type="match status" value="1"/>
</dbReference>
<dbReference type="BRENDA" id="1.1.5.2">
    <property type="organism ID" value="5239"/>
</dbReference>
<feature type="binding site" evidence="5">
    <location>
        <position position="214"/>
    </location>
    <ligand>
        <name>pyrroloquinoline quinone</name>
        <dbReference type="ChEBI" id="CHEBI:58442"/>
    </ligand>
</feature>
<dbReference type="InterPro" id="IPR011041">
    <property type="entry name" value="Quinoprot_gluc/sorb_DH_b-prop"/>
</dbReference>
<dbReference type="PDB" id="3A9H">
    <property type="method" value="X-ray"/>
    <property type="resolution" value="2.50 A"/>
    <property type="chains" value="A=18-371"/>
</dbReference>
<evidence type="ECO:0000313" key="2">
    <source>
        <dbReference type="EMBL" id="AAL64368.1"/>
    </source>
</evidence>
<feature type="binding site" evidence="5">
    <location>
        <position position="352"/>
    </location>
    <ligand>
        <name>pyrroloquinoline quinone</name>
        <dbReference type="ChEBI" id="CHEBI:58442"/>
    </ligand>
</feature>
<dbReference type="EMBL" id="AE009441">
    <property type="protein sequence ID" value="AAL64368.1"/>
    <property type="molecule type" value="Genomic_DNA"/>
</dbReference>
<dbReference type="STRING" id="178306.PAE2689"/>
<dbReference type="eggNOG" id="arCOG02796">
    <property type="taxonomic scope" value="Archaea"/>
</dbReference>
<keyword evidence="4 5" id="KW-0479">Metal-binding</keyword>
<feature type="binding site" evidence="5">
    <location>
        <position position="330"/>
    </location>
    <ligand>
        <name>pyrroloquinoline quinone</name>
        <dbReference type="ChEBI" id="CHEBI:58442"/>
    </ligand>
</feature>
<feature type="binding site" evidence="5">
    <location>
        <position position="215"/>
    </location>
    <ligand>
        <name>pyrroloquinoline quinone</name>
        <dbReference type="ChEBI" id="CHEBI:58442"/>
    </ligand>
</feature>
<keyword evidence="3" id="KW-1185">Reference proteome</keyword>
<evidence type="ECO:0007829" key="4">
    <source>
        <dbReference type="PDB" id="3A9G"/>
    </source>
</evidence>
<evidence type="ECO:0007829" key="5">
    <source>
        <dbReference type="PDB" id="3A9H"/>
    </source>
</evidence>
<feature type="binding site" evidence="5">
    <location>
        <position position="233"/>
    </location>
    <ligand>
        <name>pyrroloquinoline quinone</name>
        <dbReference type="ChEBI" id="CHEBI:58442"/>
    </ligand>
</feature>
<dbReference type="KEGG" id="pai:PAE2689"/>
<feature type="binding site" evidence="5">
    <location>
        <position position="332"/>
    </location>
    <ligand>
        <name>pyrroloquinoline quinone</name>
        <dbReference type="ChEBI" id="CHEBI:58442"/>
    </ligand>
</feature>
<feature type="binding site" evidence="5">
    <location>
        <position position="217"/>
    </location>
    <ligand>
        <name>pyrroloquinoline quinone</name>
        <dbReference type="ChEBI" id="CHEBI:58442"/>
    </ligand>
</feature>
<protein>
    <recommendedName>
        <fullName evidence="1">Glucose/Sorbosone dehydrogenase domain-containing protein</fullName>
    </recommendedName>
</protein>
<dbReference type="AlphaFoldDB" id="Q8ZUN8"/>
<dbReference type="RefSeq" id="WP_011008836.1">
    <property type="nucleotide sequence ID" value="NC_003364.1"/>
</dbReference>
<dbReference type="InterPro" id="IPR012938">
    <property type="entry name" value="Glc/Sorbosone_DH"/>
</dbReference>
<dbReference type="PATRIC" id="fig|178306.9.peg.2004"/>
<dbReference type="PANTHER" id="PTHR19328:SF13">
    <property type="entry name" value="HIPL1 PROTEIN"/>
    <property type="match status" value="1"/>
</dbReference>
<feature type="binding site" evidence="4 5">
    <location>
        <position position="250"/>
    </location>
    <ligand>
        <name>Ca(2+)</name>
        <dbReference type="ChEBI" id="CHEBI:29108"/>
    </ligand>
</feature>
<proteinExistence type="evidence at protein level"/>
<dbReference type="EnsemblBacteria" id="AAL64368">
    <property type="protein sequence ID" value="AAL64368"/>
    <property type="gene ID" value="PAE2689"/>
</dbReference>
<dbReference type="HOGENOM" id="CLU_012253_0_0_2"/>
<dbReference type="GO" id="GO:0046872">
    <property type="term" value="F:metal ion binding"/>
    <property type="evidence" value="ECO:0007669"/>
    <property type="project" value="UniProtKB-KW"/>
</dbReference>
<dbReference type="InParanoid" id="Q8ZUN8"/>
<name>Q8ZUN8_PYRAE</name>
<keyword evidence="4 5" id="KW-0002">3D-structure</keyword>
<evidence type="ECO:0000313" key="3">
    <source>
        <dbReference type="Proteomes" id="UP000002439"/>
    </source>
</evidence>
<dbReference type="PDBsum" id="3A9G"/>
<keyword evidence="4 5" id="KW-0106">Calcium</keyword>